<dbReference type="GO" id="GO:0043138">
    <property type="term" value="F:3'-5' DNA helicase activity"/>
    <property type="evidence" value="ECO:0007669"/>
    <property type="project" value="UniProtKB-EC"/>
</dbReference>
<reference evidence="15 16" key="1">
    <citation type="submission" date="2018-05" db="EMBL/GenBank/DDBJ databases">
        <title>The Hungate 1000. A catalogue of reference genomes from the rumen microbiome.</title>
        <authorList>
            <person name="Kelly W."/>
        </authorList>
    </citation>
    <scope>NUCLEOTIDE SEQUENCE [LARGE SCALE GENOMIC DNA]</scope>
    <source>
        <strain evidence="15 16">NLAE-zl-C242</strain>
    </source>
</reference>
<dbReference type="InterPro" id="IPR014016">
    <property type="entry name" value="UvrD-like_ATP-bd"/>
</dbReference>
<dbReference type="InterPro" id="IPR000212">
    <property type="entry name" value="DNA_helicase_UvrD/REP"/>
</dbReference>
<dbReference type="PROSITE" id="PS51217">
    <property type="entry name" value="UVRD_HELICASE_CTER"/>
    <property type="match status" value="1"/>
</dbReference>
<evidence type="ECO:0000256" key="6">
    <source>
        <dbReference type="ARBA" id="ARBA00023125"/>
    </source>
</evidence>
<keyword evidence="7" id="KW-0413">Isomerase</keyword>
<dbReference type="Gene3D" id="3.40.50.300">
    <property type="entry name" value="P-loop containing nucleotide triphosphate hydrolases"/>
    <property type="match status" value="2"/>
</dbReference>
<evidence type="ECO:0000256" key="2">
    <source>
        <dbReference type="ARBA" id="ARBA00022741"/>
    </source>
</evidence>
<evidence type="ECO:0000313" key="15">
    <source>
        <dbReference type="EMBL" id="PWJ32321.1"/>
    </source>
</evidence>
<dbReference type="InterPro" id="IPR014017">
    <property type="entry name" value="DNA_helicase_UvrD-like_C"/>
</dbReference>
<keyword evidence="12" id="KW-0175">Coiled coil</keyword>
<dbReference type="CDD" id="cd17932">
    <property type="entry name" value="DEXQc_UvrD"/>
    <property type="match status" value="1"/>
</dbReference>
<dbReference type="GO" id="GO:0000725">
    <property type="term" value="P:recombinational repair"/>
    <property type="evidence" value="ECO:0007669"/>
    <property type="project" value="TreeGrafter"/>
</dbReference>
<dbReference type="FunFam" id="1.10.486.10:FF:000003">
    <property type="entry name" value="ATP-dependent DNA helicase"/>
    <property type="match status" value="1"/>
</dbReference>
<organism evidence="15 16">
    <name type="scientific">Faecalicatena orotica</name>
    <dbReference type="NCBI Taxonomy" id="1544"/>
    <lineage>
        <taxon>Bacteria</taxon>
        <taxon>Bacillati</taxon>
        <taxon>Bacillota</taxon>
        <taxon>Clostridia</taxon>
        <taxon>Lachnospirales</taxon>
        <taxon>Lachnospiraceae</taxon>
        <taxon>Faecalicatena</taxon>
    </lineage>
</organism>
<dbReference type="GO" id="GO:0016787">
    <property type="term" value="F:hydrolase activity"/>
    <property type="evidence" value="ECO:0007669"/>
    <property type="project" value="UniProtKB-UniRule"/>
</dbReference>
<dbReference type="Proteomes" id="UP000245845">
    <property type="component" value="Unassembled WGS sequence"/>
</dbReference>
<dbReference type="Pfam" id="PF13361">
    <property type="entry name" value="UvrD_C"/>
    <property type="match status" value="1"/>
</dbReference>
<dbReference type="GO" id="GO:0009314">
    <property type="term" value="P:response to radiation"/>
    <property type="evidence" value="ECO:0007669"/>
    <property type="project" value="UniProtKB-ARBA"/>
</dbReference>
<dbReference type="NCBIfam" id="TIGR01073">
    <property type="entry name" value="pcrA"/>
    <property type="match status" value="1"/>
</dbReference>
<dbReference type="GO" id="GO:0033202">
    <property type="term" value="C:DNA helicase complex"/>
    <property type="evidence" value="ECO:0007669"/>
    <property type="project" value="TreeGrafter"/>
</dbReference>
<comment type="caution">
    <text evidence="15">The sequence shown here is derived from an EMBL/GenBank/DDBJ whole genome shotgun (WGS) entry which is preliminary data.</text>
</comment>
<dbReference type="EMBL" id="QGDL01000001">
    <property type="protein sequence ID" value="PWJ32321.1"/>
    <property type="molecule type" value="Genomic_DNA"/>
</dbReference>
<dbReference type="CDD" id="cd18807">
    <property type="entry name" value="SF1_C_UvrD"/>
    <property type="match status" value="1"/>
</dbReference>
<dbReference type="RefSeq" id="WP_109729661.1">
    <property type="nucleotide sequence ID" value="NZ_BAAACK010000007.1"/>
</dbReference>
<dbReference type="FunFam" id="1.10.10.160:FF:000001">
    <property type="entry name" value="ATP-dependent DNA helicase"/>
    <property type="match status" value="1"/>
</dbReference>
<evidence type="ECO:0000256" key="7">
    <source>
        <dbReference type="ARBA" id="ARBA00023235"/>
    </source>
</evidence>
<dbReference type="PANTHER" id="PTHR11070:SF2">
    <property type="entry name" value="ATP-DEPENDENT DNA HELICASE SRS2"/>
    <property type="match status" value="1"/>
</dbReference>
<dbReference type="InterPro" id="IPR027417">
    <property type="entry name" value="P-loop_NTPase"/>
</dbReference>
<keyword evidence="5 10" id="KW-0067">ATP-binding</keyword>
<evidence type="ECO:0000256" key="8">
    <source>
        <dbReference type="ARBA" id="ARBA00034617"/>
    </source>
</evidence>
<keyword evidence="6 11" id="KW-0238">DNA-binding</keyword>
<dbReference type="InterPro" id="IPR013986">
    <property type="entry name" value="DExx_box_DNA_helicase_dom_sf"/>
</dbReference>
<evidence type="ECO:0000256" key="10">
    <source>
        <dbReference type="PROSITE-ProRule" id="PRU00560"/>
    </source>
</evidence>
<feature type="domain" description="UvrD-like helicase ATP-binding" evidence="13">
    <location>
        <begin position="5"/>
        <end position="285"/>
    </location>
</feature>
<protein>
    <recommendedName>
        <fullName evidence="11">ATP-dependent DNA helicase</fullName>
        <ecNumber evidence="11">5.6.2.4</ecNumber>
    </recommendedName>
</protein>
<feature type="coiled-coil region" evidence="12">
    <location>
        <begin position="500"/>
        <end position="527"/>
    </location>
</feature>
<evidence type="ECO:0000313" key="16">
    <source>
        <dbReference type="Proteomes" id="UP000245845"/>
    </source>
</evidence>
<sequence length="742" mass="84682">MSIYDTLNEQQREAVFHTNGPLLILAGAGSGKTRVLTHRIAYLIEEKGVNPWNILAITFTNKAAGEMRERVDKLVGFGSESIWVSTFHSTCVRILRRHIDRLGYDNNFTIYDADDQKTLMKDVCRLIDIDTKVYKERNLLSAISSAKDELIMPQEFELNAGGDYGKQKIAKVYWEYEKQLRANNALDFDDLLVKTVQLFQTQPDILEYYQERFRYIMVDEYQDTNTVQFKFVSLLAGKYKNLCVVGDDDQSIYKFRGANIKNILNFEQEYHDARVIKLEQNYRSTGNILNAANAVIRNNVGRKDKSLWTENGEGEKIQLRQFDTGYDEADFIAGDIKKNVSDGAAYNDHAILYRTNAQSRLFEEKFVAANIPYKIVGGINFYARREIKDLLAYLKTIDNGKDDLAVRRIINVPKRGIGLTTINRVQESALEREIGFYEALQGLDLIPNIGRSTAKLDSFVALIEYFKGFAQNESISDLMKEIIEKTGYVENLEAEDKEDAQTRIENIDELLSKIAAYEEKCADEDEKPTLSGFLEEVALVADIDSLDEAQDYVILMTLHSAKGLEFPRVYLAGMEDGLFPSYMTITSDDNEDLEEERRLCYVGITRAEKKLTVSCARRRMIRGETQYNKTSRFLKEIPSELMENGNTFEEDVEMPTQNAYFQAKQAFKQKAFTTGKTAKQFAVSKEKGLDYTVGDRVRHIKFGEGLVTDVTEGGRDFEVTVQFDSAGVKKMFASFARLQKIS</sequence>
<evidence type="ECO:0000256" key="1">
    <source>
        <dbReference type="ARBA" id="ARBA00009922"/>
    </source>
</evidence>
<evidence type="ECO:0000256" key="9">
    <source>
        <dbReference type="ARBA" id="ARBA00048988"/>
    </source>
</evidence>
<keyword evidence="16" id="KW-1185">Reference proteome</keyword>
<evidence type="ECO:0000256" key="5">
    <source>
        <dbReference type="ARBA" id="ARBA00022840"/>
    </source>
</evidence>
<dbReference type="GO" id="GO:0006260">
    <property type="term" value="P:DNA replication"/>
    <property type="evidence" value="ECO:0007669"/>
    <property type="project" value="InterPro"/>
</dbReference>
<dbReference type="Gene3D" id="1.10.10.160">
    <property type="match status" value="1"/>
</dbReference>
<evidence type="ECO:0000256" key="12">
    <source>
        <dbReference type="SAM" id="Coils"/>
    </source>
</evidence>
<dbReference type="EC" id="5.6.2.4" evidence="11"/>
<evidence type="ECO:0000256" key="11">
    <source>
        <dbReference type="RuleBase" id="RU364053"/>
    </source>
</evidence>
<proteinExistence type="inferred from homology"/>
<gene>
    <name evidence="15" type="ORF">A8806_101609</name>
</gene>
<comment type="similarity">
    <text evidence="1 11">Belongs to the helicase family. UvrD subfamily.</text>
</comment>
<evidence type="ECO:0000256" key="4">
    <source>
        <dbReference type="ARBA" id="ARBA00022806"/>
    </source>
</evidence>
<comment type="catalytic activity">
    <reaction evidence="9 11">
        <text>ATP + H2O = ADP + phosphate + H(+)</text>
        <dbReference type="Rhea" id="RHEA:13065"/>
        <dbReference type="ChEBI" id="CHEBI:15377"/>
        <dbReference type="ChEBI" id="CHEBI:15378"/>
        <dbReference type="ChEBI" id="CHEBI:30616"/>
        <dbReference type="ChEBI" id="CHEBI:43474"/>
        <dbReference type="ChEBI" id="CHEBI:456216"/>
        <dbReference type="EC" id="5.6.2.4"/>
    </reaction>
</comment>
<evidence type="ECO:0000256" key="3">
    <source>
        <dbReference type="ARBA" id="ARBA00022801"/>
    </source>
</evidence>
<evidence type="ECO:0000259" key="14">
    <source>
        <dbReference type="PROSITE" id="PS51217"/>
    </source>
</evidence>
<dbReference type="OrthoDB" id="9810135at2"/>
<keyword evidence="2 10" id="KW-0547">Nucleotide-binding</keyword>
<dbReference type="AlphaFoldDB" id="A0A2Y9B9N7"/>
<dbReference type="Pfam" id="PF21196">
    <property type="entry name" value="PcrA_UvrD_tudor"/>
    <property type="match status" value="1"/>
</dbReference>
<dbReference type="SUPFAM" id="SSF52540">
    <property type="entry name" value="P-loop containing nucleoside triphosphate hydrolases"/>
    <property type="match status" value="1"/>
</dbReference>
<dbReference type="GO" id="GO:0005829">
    <property type="term" value="C:cytosol"/>
    <property type="evidence" value="ECO:0007669"/>
    <property type="project" value="TreeGrafter"/>
</dbReference>
<dbReference type="PANTHER" id="PTHR11070">
    <property type="entry name" value="UVRD / RECB / PCRA DNA HELICASE FAMILY MEMBER"/>
    <property type="match status" value="1"/>
</dbReference>
<dbReference type="GO" id="GO:0003677">
    <property type="term" value="F:DNA binding"/>
    <property type="evidence" value="ECO:0007669"/>
    <property type="project" value="UniProtKB-KW"/>
</dbReference>
<evidence type="ECO:0000259" key="13">
    <source>
        <dbReference type="PROSITE" id="PS51198"/>
    </source>
</evidence>
<dbReference type="PROSITE" id="PS51198">
    <property type="entry name" value="UVRD_HELICASE_ATP_BIND"/>
    <property type="match status" value="1"/>
</dbReference>
<dbReference type="InterPro" id="IPR005751">
    <property type="entry name" value="ATP-dep_DNA_helicase_PcrA"/>
</dbReference>
<feature type="domain" description="UvrD-like helicase C-terminal" evidence="14">
    <location>
        <begin position="286"/>
        <end position="563"/>
    </location>
</feature>
<name>A0A2Y9B9N7_9FIRM</name>
<dbReference type="Gene3D" id="1.10.486.10">
    <property type="entry name" value="PCRA, domain 4"/>
    <property type="match status" value="1"/>
</dbReference>
<comment type="catalytic activity">
    <reaction evidence="8">
        <text>Couples ATP hydrolysis with the unwinding of duplex DNA by translocating in the 3'-5' direction.</text>
        <dbReference type="EC" id="5.6.2.4"/>
    </reaction>
</comment>
<keyword evidence="3 10" id="KW-0378">Hydrolase</keyword>
<dbReference type="Pfam" id="PF00580">
    <property type="entry name" value="UvrD-helicase"/>
    <property type="match status" value="1"/>
</dbReference>
<keyword evidence="4 10" id="KW-0347">Helicase</keyword>
<feature type="binding site" evidence="10">
    <location>
        <begin position="26"/>
        <end position="33"/>
    </location>
    <ligand>
        <name>ATP</name>
        <dbReference type="ChEBI" id="CHEBI:30616"/>
    </ligand>
</feature>
<dbReference type="GO" id="GO:0005524">
    <property type="term" value="F:ATP binding"/>
    <property type="evidence" value="ECO:0007669"/>
    <property type="project" value="UniProtKB-UniRule"/>
</dbReference>
<accession>A0A2Y9B9N7</accession>